<evidence type="ECO:0000313" key="6">
    <source>
        <dbReference type="Proteomes" id="UP000546536"/>
    </source>
</evidence>
<dbReference type="InterPro" id="IPR001296">
    <property type="entry name" value="Glyco_trans_1"/>
</dbReference>
<keyword evidence="1" id="KW-0328">Glycosyltransferase</keyword>
<evidence type="ECO:0000256" key="1">
    <source>
        <dbReference type="ARBA" id="ARBA00022676"/>
    </source>
</evidence>
<organism evidence="5 6">
    <name type="scientific">Acinetobacter terrae</name>
    <dbReference type="NCBI Taxonomy" id="2731247"/>
    <lineage>
        <taxon>Bacteria</taxon>
        <taxon>Pseudomonadati</taxon>
        <taxon>Pseudomonadota</taxon>
        <taxon>Gammaproteobacteria</taxon>
        <taxon>Moraxellales</taxon>
        <taxon>Moraxellaceae</taxon>
        <taxon>Acinetobacter</taxon>
        <taxon>Acinetobacter Taxon 24</taxon>
    </lineage>
</organism>
<gene>
    <name evidence="5" type="ORF">HLH13_10375</name>
</gene>
<dbReference type="Proteomes" id="UP000546536">
    <property type="component" value="Unassembled WGS sequence"/>
</dbReference>
<dbReference type="Pfam" id="PF00534">
    <property type="entry name" value="Glycos_transf_1"/>
    <property type="match status" value="1"/>
</dbReference>
<dbReference type="SUPFAM" id="SSF53756">
    <property type="entry name" value="UDP-Glycosyltransferase/glycogen phosphorylase"/>
    <property type="match status" value="1"/>
</dbReference>
<dbReference type="CDD" id="cd03801">
    <property type="entry name" value="GT4_PimA-like"/>
    <property type="match status" value="1"/>
</dbReference>
<keyword evidence="6" id="KW-1185">Reference proteome</keyword>
<dbReference type="InterPro" id="IPR028098">
    <property type="entry name" value="Glyco_trans_4-like_N"/>
</dbReference>
<accession>A0ABX1V794</accession>
<dbReference type="Pfam" id="PF13439">
    <property type="entry name" value="Glyco_transf_4"/>
    <property type="match status" value="1"/>
</dbReference>
<reference evidence="5 6" key="1">
    <citation type="submission" date="2020-04" db="EMBL/GenBank/DDBJ databases">
        <title>Acinetobacter Taxon 24.</title>
        <authorList>
            <person name="Nemec A."/>
            <person name="Radolfova-Krizova L."/>
            <person name="Higgins P.G."/>
            <person name="Spanelova P."/>
        </authorList>
    </citation>
    <scope>NUCLEOTIDE SEQUENCE [LARGE SCALE GENOMIC DNA]</scope>
    <source>
        <strain evidence="5 6">ANC 4279</strain>
    </source>
</reference>
<keyword evidence="2" id="KW-0808">Transferase</keyword>
<dbReference type="PANTHER" id="PTHR12526">
    <property type="entry name" value="GLYCOSYLTRANSFERASE"/>
    <property type="match status" value="1"/>
</dbReference>
<dbReference type="PANTHER" id="PTHR12526:SF510">
    <property type="entry name" value="D-INOSITOL 3-PHOSPHATE GLYCOSYLTRANSFERASE"/>
    <property type="match status" value="1"/>
</dbReference>
<proteinExistence type="predicted"/>
<name>A0ABX1V794_9GAMM</name>
<dbReference type="RefSeq" id="WP_171532827.1">
    <property type="nucleotide sequence ID" value="NZ_JABERG010000015.1"/>
</dbReference>
<evidence type="ECO:0000256" key="2">
    <source>
        <dbReference type="ARBA" id="ARBA00022679"/>
    </source>
</evidence>
<dbReference type="Gene3D" id="3.40.50.2000">
    <property type="entry name" value="Glycogen Phosphorylase B"/>
    <property type="match status" value="2"/>
</dbReference>
<comment type="caution">
    <text evidence="5">The sequence shown here is derived from an EMBL/GenBank/DDBJ whole genome shotgun (WGS) entry which is preliminary data.</text>
</comment>
<evidence type="ECO:0000313" key="5">
    <source>
        <dbReference type="EMBL" id="NNH88098.1"/>
    </source>
</evidence>
<dbReference type="EMBL" id="JABERG010000015">
    <property type="protein sequence ID" value="NNH88098.1"/>
    <property type="molecule type" value="Genomic_DNA"/>
</dbReference>
<evidence type="ECO:0000259" key="3">
    <source>
        <dbReference type="Pfam" id="PF00534"/>
    </source>
</evidence>
<protein>
    <submittedName>
        <fullName evidence="5">Glycosyltransferase family 4 protein</fullName>
    </submittedName>
</protein>
<feature type="domain" description="Glycosyltransferase subfamily 4-like N-terminal" evidence="4">
    <location>
        <begin position="17"/>
        <end position="117"/>
    </location>
</feature>
<evidence type="ECO:0000259" key="4">
    <source>
        <dbReference type="Pfam" id="PF13439"/>
    </source>
</evidence>
<sequence length="353" mass="39456">MTKSLKIVNSVFGDASGGRWNAMMNMSNALESKGHKLIVVASQDNKKLDHYGRKIEYFSNSGFYDFWSAYKIKRWLDKERPDVILAHSGRAVCLFKNAMLFGGKEIPVIAINHSHNVKRTVRADGFIHITPHVAECVAEASCKKGIDLSKKPQAVISNLVYLPEQKPIFSSSLKNPPVLGIMTRLVDYKGTHLLIDAVALLKQKGCDVRLLIAGEGEEKNILMEQTSRLGLKDQIEFLGWIGGDAKIKFYQDIDIAVVPTMNDTQPLAILDAFSWGKPVVASDHISVQQIIRDGENGLMAKCGDSESLAEKIYFLIENPNKFKKYAETAFSEVIDEYQFSKIAEKLNKFLLSI</sequence>
<feature type="domain" description="Glycosyl transferase family 1" evidence="3">
    <location>
        <begin position="174"/>
        <end position="329"/>
    </location>
</feature>